<dbReference type="PROSITE" id="PS50931">
    <property type="entry name" value="HTH_LYSR"/>
    <property type="match status" value="1"/>
</dbReference>
<feature type="domain" description="HTH lysR-type" evidence="5">
    <location>
        <begin position="5"/>
        <end position="62"/>
    </location>
</feature>
<evidence type="ECO:0000313" key="7">
    <source>
        <dbReference type="Proteomes" id="UP000823614"/>
    </source>
</evidence>
<comment type="similarity">
    <text evidence="1">Belongs to the LysR transcriptional regulatory family.</text>
</comment>
<evidence type="ECO:0000256" key="4">
    <source>
        <dbReference type="ARBA" id="ARBA00023163"/>
    </source>
</evidence>
<dbReference type="Gene3D" id="3.40.190.290">
    <property type="match status" value="1"/>
</dbReference>
<dbReference type="PRINTS" id="PR00039">
    <property type="entry name" value="HTHLYSR"/>
</dbReference>
<dbReference type="Gene3D" id="1.10.10.10">
    <property type="entry name" value="Winged helix-like DNA-binding domain superfamily/Winged helix DNA-binding domain"/>
    <property type="match status" value="1"/>
</dbReference>
<dbReference type="SUPFAM" id="SSF53850">
    <property type="entry name" value="Periplasmic binding protein-like II"/>
    <property type="match status" value="1"/>
</dbReference>
<dbReference type="Proteomes" id="UP000823614">
    <property type="component" value="Unassembled WGS sequence"/>
</dbReference>
<evidence type="ECO:0000313" key="6">
    <source>
        <dbReference type="EMBL" id="MBO8441090.1"/>
    </source>
</evidence>
<gene>
    <name evidence="6" type="ORF">IAA89_01370</name>
</gene>
<dbReference type="GO" id="GO:0000976">
    <property type="term" value="F:transcription cis-regulatory region binding"/>
    <property type="evidence" value="ECO:0007669"/>
    <property type="project" value="TreeGrafter"/>
</dbReference>
<accession>A0A9D9H4T1</accession>
<protein>
    <submittedName>
        <fullName evidence="6">LysR family transcriptional regulator</fullName>
    </submittedName>
</protein>
<proteinExistence type="inferred from homology"/>
<dbReference type="CDD" id="cd05466">
    <property type="entry name" value="PBP2_LTTR_substrate"/>
    <property type="match status" value="1"/>
</dbReference>
<evidence type="ECO:0000256" key="3">
    <source>
        <dbReference type="ARBA" id="ARBA00023125"/>
    </source>
</evidence>
<dbReference type="InterPro" id="IPR036388">
    <property type="entry name" value="WH-like_DNA-bd_sf"/>
</dbReference>
<evidence type="ECO:0000256" key="1">
    <source>
        <dbReference type="ARBA" id="ARBA00009437"/>
    </source>
</evidence>
<dbReference type="InterPro" id="IPR036390">
    <property type="entry name" value="WH_DNA-bd_sf"/>
</dbReference>
<sequence>MFDSLNIDLLYVFVTVSELKSINKSSEVLLLSQPAISNKIKKLEEYFGKKLLERSPKGVFLTKDGEAFYHKAKNIIREFDSLHHLDSSNSDDENFSSIQIGALDSISSFLYPEFFAIAIEEAKSVIITNKISELIVPFNAGNLDVILADSELKKDITVNYSEHKLYSEPYYIVFSKNNKLNISSDEKVTAKELQHLKLILYPKYCPIHNKISRVYKKLGVSMPQIYEIDYGESIISLVKNSDYVTVLPESIALNKVSSNNEELYLKEMELSFTRNVSVFSNNKVPMDMILEKMNITE</sequence>
<reference evidence="6" key="2">
    <citation type="journal article" date="2021" name="PeerJ">
        <title>Extensive microbial diversity within the chicken gut microbiome revealed by metagenomics and culture.</title>
        <authorList>
            <person name="Gilroy R."/>
            <person name="Ravi A."/>
            <person name="Getino M."/>
            <person name="Pursley I."/>
            <person name="Horton D.L."/>
            <person name="Alikhan N.F."/>
            <person name="Baker D."/>
            <person name="Gharbi K."/>
            <person name="Hall N."/>
            <person name="Watson M."/>
            <person name="Adriaenssens E.M."/>
            <person name="Foster-Nyarko E."/>
            <person name="Jarju S."/>
            <person name="Secka A."/>
            <person name="Antonio M."/>
            <person name="Oren A."/>
            <person name="Chaudhuri R.R."/>
            <person name="La Ragione R."/>
            <person name="Hildebrand F."/>
            <person name="Pallen M.J."/>
        </authorList>
    </citation>
    <scope>NUCLEOTIDE SEQUENCE</scope>
    <source>
        <strain evidence="6">C6-149</strain>
    </source>
</reference>
<keyword evidence="4" id="KW-0804">Transcription</keyword>
<dbReference type="FunFam" id="1.10.10.10:FF:000001">
    <property type="entry name" value="LysR family transcriptional regulator"/>
    <property type="match status" value="1"/>
</dbReference>
<reference evidence="6" key="1">
    <citation type="submission" date="2020-10" db="EMBL/GenBank/DDBJ databases">
        <authorList>
            <person name="Gilroy R."/>
        </authorList>
    </citation>
    <scope>NUCLEOTIDE SEQUENCE</scope>
    <source>
        <strain evidence="6">C6-149</strain>
    </source>
</reference>
<dbReference type="PANTHER" id="PTHR30126:SF64">
    <property type="entry name" value="HTH-TYPE TRANSCRIPTIONAL REGULATOR CITR"/>
    <property type="match status" value="1"/>
</dbReference>
<keyword evidence="3" id="KW-0238">DNA-binding</keyword>
<dbReference type="PANTHER" id="PTHR30126">
    <property type="entry name" value="HTH-TYPE TRANSCRIPTIONAL REGULATOR"/>
    <property type="match status" value="1"/>
</dbReference>
<dbReference type="InterPro" id="IPR005119">
    <property type="entry name" value="LysR_subst-bd"/>
</dbReference>
<dbReference type="Pfam" id="PF03466">
    <property type="entry name" value="LysR_substrate"/>
    <property type="match status" value="1"/>
</dbReference>
<dbReference type="SUPFAM" id="SSF46785">
    <property type="entry name" value="Winged helix' DNA-binding domain"/>
    <property type="match status" value="1"/>
</dbReference>
<evidence type="ECO:0000256" key="2">
    <source>
        <dbReference type="ARBA" id="ARBA00023015"/>
    </source>
</evidence>
<dbReference type="InterPro" id="IPR000847">
    <property type="entry name" value="LysR_HTH_N"/>
</dbReference>
<dbReference type="GO" id="GO:0003700">
    <property type="term" value="F:DNA-binding transcription factor activity"/>
    <property type="evidence" value="ECO:0007669"/>
    <property type="project" value="InterPro"/>
</dbReference>
<comment type="caution">
    <text evidence="6">The sequence shown here is derived from an EMBL/GenBank/DDBJ whole genome shotgun (WGS) entry which is preliminary data.</text>
</comment>
<name>A0A9D9H4T1_9LACO</name>
<evidence type="ECO:0000259" key="5">
    <source>
        <dbReference type="PROSITE" id="PS50931"/>
    </source>
</evidence>
<organism evidence="6 7">
    <name type="scientific">Candidatus Gallilactobacillus intestinavium</name>
    <dbReference type="NCBI Taxonomy" id="2840838"/>
    <lineage>
        <taxon>Bacteria</taxon>
        <taxon>Bacillati</taxon>
        <taxon>Bacillota</taxon>
        <taxon>Bacilli</taxon>
        <taxon>Lactobacillales</taxon>
        <taxon>Lactobacillaceae</taxon>
        <taxon>Lactobacillaceae incertae sedis</taxon>
        <taxon>Candidatus Gallilactobacillus</taxon>
    </lineage>
</organism>
<dbReference type="Pfam" id="PF00126">
    <property type="entry name" value="HTH_1"/>
    <property type="match status" value="1"/>
</dbReference>
<keyword evidence="2" id="KW-0805">Transcription regulation</keyword>
<dbReference type="EMBL" id="JADIMP010000025">
    <property type="protein sequence ID" value="MBO8441090.1"/>
    <property type="molecule type" value="Genomic_DNA"/>
</dbReference>
<dbReference type="AlphaFoldDB" id="A0A9D9H4T1"/>